<dbReference type="CDD" id="cd18092">
    <property type="entry name" value="SpoU-like_TrmH"/>
    <property type="match status" value="1"/>
</dbReference>
<dbReference type="PANTHER" id="PTHR43453:SF1">
    <property type="entry name" value="TRNA_RRNA METHYLTRANSFERASE SPOU TYPE DOMAIN-CONTAINING PROTEIN"/>
    <property type="match status" value="1"/>
</dbReference>
<dbReference type="Pfam" id="PF00588">
    <property type="entry name" value="SpoU_methylase"/>
    <property type="match status" value="1"/>
</dbReference>
<evidence type="ECO:0000256" key="3">
    <source>
        <dbReference type="ARBA" id="ARBA00022679"/>
    </source>
</evidence>
<sequence length="239" mass="26370">MTRAEFDRLARHYGADAIVDGLRPYVSERRQARIEGVLEARLRSVEVAIENPYDPHNAAAVVRSAEALGAWAVHVIAASERILRARGTTKGTHHWIETRHHAGFDGFVTALAERSAERGMLLAGACVDATHMLDELPTERPICLLFGNEHAGLSAEAQAACSLRFRVPIHGFAESYNLSVAAALSLYSLTQRRRAALGRAGDLDPETRALERARWYMRSVDSRHARILFPAPDADAELK</sequence>
<evidence type="ECO:0000313" key="8">
    <source>
        <dbReference type="EMBL" id="PRP97438.1"/>
    </source>
</evidence>
<proteinExistence type="predicted"/>
<name>A0A2S9XX38_9BACT</name>
<evidence type="ECO:0000256" key="5">
    <source>
        <dbReference type="ARBA" id="ARBA00022694"/>
    </source>
</evidence>
<dbReference type="PANTHER" id="PTHR43453">
    <property type="entry name" value="RRNA METHYLASE-LIKE"/>
    <property type="match status" value="1"/>
</dbReference>
<keyword evidence="1" id="KW-0820">tRNA-binding</keyword>
<keyword evidence="3 8" id="KW-0808">Transferase</keyword>
<keyword evidence="2 8" id="KW-0489">Methyltransferase</keyword>
<reference evidence="8 9" key="1">
    <citation type="submission" date="2018-03" db="EMBL/GenBank/DDBJ databases">
        <title>Draft Genome Sequences of the Obligatory Marine Myxobacteria Enhygromyxa salina SWB005.</title>
        <authorList>
            <person name="Poehlein A."/>
            <person name="Moghaddam J.A."/>
            <person name="Harms H."/>
            <person name="Alanjari M."/>
            <person name="Koenig G.M."/>
            <person name="Daniel R."/>
            <person name="Schaeberle T.F."/>
        </authorList>
    </citation>
    <scope>NUCLEOTIDE SEQUENCE [LARGE SCALE GENOMIC DNA]</scope>
    <source>
        <strain evidence="8 9">SWB005</strain>
    </source>
</reference>
<evidence type="ECO:0000313" key="9">
    <source>
        <dbReference type="Proteomes" id="UP000237968"/>
    </source>
</evidence>
<dbReference type="InterPro" id="IPR001537">
    <property type="entry name" value="SpoU_MeTrfase"/>
</dbReference>
<keyword evidence="4" id="KW-0949">S-adenosyl-L-methionine</keyword>
<comment type="caution">
    <text evidence="8">The sequence shown here is derived from an EMBL/GenBank/DDBJ whole genome shotgun (WGS) entry which is preliminary data.</text>
</comment>
<gene>
    <name evidence="8" type="primary">trmH_1</name>
    <name evidence="8" type="ORF">ENSA5_34300</name>
</gene>
<evidence type="ECO:0000256" key="2">
    <source>
        <dbReference type="ARBA" id="ARBA00022603"/>
    </source>
</evidence>
<dbReference type="InterPro" id="IPR033671">
    <property type="entry name" value="TrmH"/>
</dbReference>
<dbReference type="GO" id="GO:0002938">
    <property type="term" value="P:tRNA guanine ribose methylation"/>
    <property type="evidence" value="ECO:0007669"/>
    <property type="project" value="TreeGrafter"/>
</dbReference>
<accession>A0A2S9XX38</accession>
<dbReference type="EC" id="2.1.1.34" evidence="8"/>
<dbReference type="EMBL" id="PVNK01000158">
    <property type="protein sequence ID" value="PRP97438.1"/>
    <property type="molecule type" value="Genomic_DNA"/>
</dbReference>
<evidence type="ECO:0000256" key="6">
    <source>
        <dbReference type="ARBA" id="ARBA00022884"/>
    </source>
</evidence>
<dbReference type="InterPro" id="IPR029026">
    <property type="entry name" value="tRNA_m1G_MTases_N"/>
</dbReference>
<protein>
    <submittedName>
        <fullName evidence="8">tRNA (Guanosine(18)-2'-O)-methyltransferase</fullName>
        <ecNumber evidence="8">2.1.1.34</ecNumber>
    </submittedName>
</protein>
<feature type="domain" description="tRNA/rRNA methyltransferase SpoU type" evidence="7">
    <location>
        <begin position="46"/>
        <end position="187"/>
    </location>
</feature>
<dbReference type="Proteomes" id="UP000237968">
    <property type="component" value="Unassembled WGS sequence"/>
</dbReference>
<dbReference type="AlphaFoldDB" id="A0A2S9XX38"/>
<evidence type="ECO:0000259" key="7">
    <source>
        <dbReference type="Pfam" id="PF00588"/>
    </source>
</evidence>
<keyword evidence="9" id="KW-1185">Reference proteome</keyword>
<organism evidence="8 9">
    <name type="scientific">Enhygromyxa salina</name>
    <dbReference type="NCBI Taxonomy" id="215803"/>
    <lineage>
        <taxon>Bacteria</taxon>
        <taxon>Pseudomonadati</taxon>
        <taxon>Myxococcota</taxon>
        <taxon>Polyangia</taxon>
        <taxon>Nannocystales</taxon>
        <taxon>Nannocystaceae</taxon>
        <taxon>Enhygromyxa</taxon>
    </lineage>
</organism>
<evidence type="ECO:0000256" key="4">
    <source>
        <dbReference type="ARBA" id="ARBA00022691"/>
    </source>
</evidence>
<evidence type="ECO:0000256" key="1">
    <source>
        <dbReference type="ARBA" id="ARBA00022555"/>
    </source>
</evidence>
<dbReference type="Gene3D" id="3.40.1280.10">
    <property type="match status" value="1"/>
</dbReference>
<dbReference type="RefSeq" id="WP_106392779.1">
    <property type="nucleotide sequence ID" value="NZ_PVNK01000158.1"/>
</dbReference>
<dbReference type="OrthoDB" id="9785673at2"/>
<dbReference type="GO" id="GO:0141100">
    <property type="term" value="F:tRNA (guanine(18)-2'-O)-methyltransferase activity"/>
    <property type="evidence" value="ECO:0007669"/>
    <property type="project" value="UniProtKB-EC"/>
</dbReference>
<dbReference type="GO" id="GO:0000049">
    <property type="term" value="F:tRNA binding"/>
    <property type="evidence" value="ECO:0007669"/>
    <property type="project" value="UniProtKB-KW"/>
</dbReference>
<keyword evidence="5" id="KW-0819">tRNA processing</keyword>
<dbReference type="InterPro" id="IPR029028">
    <property type="entry name" value="Alpha/beta_knot_MTases"/>
</dbReference>
<keyword evidence="6" id="KW-0694">RNA-binding</keyword>
<dbReference type="SUPFAM" id="SSF75217">
    <property type="entry name" value="alpha/beta knot"/>
    <property type="match status" value="1"/>
</dbReference>